<dbReference type="FunFam" id="3.75.10.10:FF:000003">
    <property type="entry name" value="Protein-arginine deiminase type-2"/>
    <property type="match status" value="1"/>
</dbReference>
<dbReference type="Proteomes" id="UP000515140">
    <property type="component" value="Unplaced"/>
</dbReference>
<dbReference type="AlphaFoldDB" id="A0A6P5JAX4"/>
<dbReference type="InterPro" id="IPR013732">
    <property type="entry name" value="PAD_N"/>
</dbReference>
<dbReference type="KEGG" id="pcw:110198386"/>
<dbReference type="InParanoid" id="A0A6P5JAX4"/>
<dbReference type="SUPFAM" id="SSF49503">
    <property type="entry name" value="Cupredoxins"/>
    <property type="match status" value="1"/>
</dbReference>
<evidence type="ECO:0000256" key="7">
    <source>
        <dbReference type="ARBA" id="ARBA00048487"/>
    </source>
</evidence>
<accession>A0A6P5JAX4</accession>
<dbReference type="Gene3D" id="2.60.40.1700">
    <property type="entry name" value="Protein-arginine deiminase, central domain"/>
    <property type="match status" value="1"/>
</dbReference>
<dbReference type="EC" id="3.5.3.15" evidence="3 8"/>
<evidence type="ECO:0000259" key="10">
    <source>
        <dbReference type="Pfam" id="PF03068"/>
    </source>
</evidence>
<evidence type="ECO:0000259" key="11">
    <source>
        <dbReference type="Pfam" id="PF08526"/>
    </source>
</evidence>
<feature type="active site" evidence="9">
    <location>
        <position position="349"/>
    </location>
</feature>
<feature type="domain" description="Protein-arginine deiminase (PAD) central" evidence="12">
    <location>
        <begin position="112"/>
        <end position="272"/>
    </location>
</feature>
<feature type="domain" description="Protein-arginine deiminase C-terminal" evidence="10">
    <location>
        <begin position="283"/>
        <end position="664"/>
    </location>
</feature>
<dbReference type="Pfam" id="PF03068">
    <property type="entry name" value="PAD"/>
    <property type="match status" value="1"/>
</dbReference>
<dbReference type="CTD" id="23569"/>
<evidence type="ECO:0000313" key="14">
    <source>
        <dbReference type="RefSeq" id="XP_020828289.1"/>
    </source>
</evidence>
<comment type="cofactor">
    <cofactor evidence="8">
        <name>Ca(2+)</name>
        <dbReference type="ChEBI" id="CHEBI:29108"/>
    </cofactor>
</comment>
<protein>
    <recommendedName>
        <fullName evidence="3 8">Protein-arginine deiminase</fullName>
        <ecNumber evidence="3 8">3.5.3.15</ecNumber>
    </recommendedName>
</protein>
<dbReference type="GO" id="GO:0140796">
    <property type="term" value="F:histone H3R8 arginine deiminase activity"/>
    <property type="evidence" value="ECO:0007669"/>
    <property type="project" value="Ensembl"/>
</dbReference>
<feature type="domain" description="Protein-arginine deiminase (PAD) N-terminal" evidence="11">
    <location>
        <begin position="1"/>
        <end position="110"/>
    </location>
</feature>
<evidence type="ECO:0000259" key="12">
    <source>
        <dbReference type="Pfam" id="PF08527"/>
    </source>
</evidence>
<dbReference type="PIRSF" id="PIRSF001247">
    <property type="entry name" value="Protein-arginine_deiminase"/>
    <property type="match status" value="1"/>
</dbReference>
<dbReference type="Gene3D" id="2.60.40.1860">
    <property type="entry name" value="Protein-arginine deiminase, N-terminal domain"/>
    <property type="match status" value="1"/>
</dbReference>
<keyword evidence="13" id="KW-1185">Reference proteome</keyword>
<evidence type="ECO:0000313" key="13">
    <source>
        <dbReference type="Proteomes" id="UP000515140"/>
    </source>
</evidence>
<keyword evidence="5 8" id="KW-0378">Hydrolase</keyword>
<dbReference type="PANTHER" id="PTHR10837:SF3">
    <property type="entry name" value="PROTEIN-ARGININE DEIMINASE TYPE-4"/>
    <property type="match status" value="1"/>
</dbReference>
<comment type="subcellular location">
    <subcellularLocation>
        <location evidence="1 8">Cytoplasm</location>
    </subcellularLocation>
</comment>
<sequence length="667" mass="75111">MAQKRLVRVSLDRSTSAVCVLGTEIVVDVQGCAPAGCKFFEICATPGVVVDLNCHPIKRSPSGISKCLLEPGVEMTVRMKAPSTLLNDQQVKISYLGSKSSSAQALLYLTGVQISLDVDTYRNGRVKPTDGKIDKRNWKWGPKGQGAVLLVNCDKDSPTFSEVDAELEKVTNYKDLKDMSLMILSTQTPKDFFARHELILHVSKFEMNKVRVFQADRKKLPSKCEMVLGPKTPSHVLKVLDGPQENNFFVEGLAFPDVDFSGLVSFTVSLTDISNLPVPEALLFQDTVVFRVAPWIMTPNTQAPQEVYVCRTYDNKNFVESVTALARKAKCKLTICPEEENQDDIWMQDEMEVGYIQAPHKIFPVVFDSPRNRGLKDFPIKTVLGPDFGYVTREANGDFITGLDSFGNLEVSPPVTVGDKKYPLGRILIGNSSYPRKESREMLKILQDFLFAQKVQAPVKLFSDWLSVGHVDEFLSFVPAPDRKGFRLLLASPSACYKLFEEKQKEGHGDAKMLEGVKKKGNKTIKDILSDKTLREHNQYAESCIDWNREVLKQELGLTEQDIIDIPQLFCLKWQVFRNALKAEALFPDVVNMLVLGKYLGIPKPFGPIINGRCCLEEKVQALLEPLGLKCTFIDDYFTYHLRSGEVHCGTNVRRKPFPFKWWNMMP</sequence>
<organism evidence="13 14">
    <name type="scientific">Phascolarctos cinereus</name>
    <name type="common">Koala</name>
    <dbReference type="NCBI Taxonomy" id="38626"/>
    <lineage>
        <taxon>Eukaryota</taxon>
        <taxon>Metazoa</taxon>
        <taxon>Chordata</taxon>
        <taxon>Craniata</taxon>
        <taxon>Vertebrata</taxon>
        <taxon>Euteleostomi</taxon>
        <taxon>Mammalia</taxon>
        <taxon>Metatheria</taxon>
        <taxon>Diprotodontia</taxon>
        <taxon>Phascolarctidae</taxon>
        <taxon>Phascolarctos</taxon>
    </lineage>
</organism>
<evidence type="ECO:0000256" key="2">
    <source>
        <dbReference type="ARBA" id="ARBA00008166"/>
    </source>
</evidence>
<dbReference type="GO" id="GO:0032991">
    <property type="term" value="C:protein-containing complex"/>
    <property type="evidence" value="ECO:0007669"/>
    <property type="project" value="Ensembl"/>
</dbReference>
<dbReference type="GO" id="GO:0042802">
    <property type="term" value="F:identical protein binding"/>
    <property type="evidence" value="ECO:0007669"/>
    <property type="project" value="Ensembl"/>
</dbReference>
<dbReference type="FunFam" id="2.60.40.1700:FF:000001">
    <property type="entry name" value="Protein-arginine deiminase type-2"/>
    <property type="match status" value="1"/>
</dbReference>
<dbReference type="RefSeq" id="XP_020828289.1">
    <property type="nucleotide sequence ID" value="XM_020972630.1"/>
</dbReference>
<comment type="similarity">
    <text evidence="2 8">Belongs to the protein arginine deiminase family.</text>
</comment>
<evidence type="ECO:0000256" key="1">
    <source>
        <dbReference type="ARBA" id="ARBA00004496"/>
    </source>
</evidence>
<dbReference type="FunCoup" id="A0A6P5JAX4">
    <property type="interactions" value="133"/>
</dbReference>
<evidence type="ECO:0000256" key="6">
    <source>
        <dbReference type="ARBA" id="ARBA00022837"/>
    </source>
</evidence>
<dbReference type="GeneID" id="110198386"/>
<dbReference type="GO" id="GO:0019827">
    <property type="term" value="P:stem cell population maintenance"/>
    <property type="evidence" value="ECO:0007669"/>
    <property type="project" value="Ensembl"/>
</dbReference>
<feature type="active site" evidence="9">
    <location>
        <position position="470"/>
    </location>
</feature>
<comment type="function">
    <text evidence="8">Catalyzes the deimination of arginine residues of proteins.</text>
</comment>
<evidence type="ECO:0000256" key="3">
    <source>
        <dbReference type="ARBA" id="ARBA00012200"/>
    </source>
</evidence>
<dbReference type="InterPro" id="IPR008972">
    <property type="entry name" value="Cupredoxin"/>
</dbReference>
<comment type="catalytic activity">
    <reaction evidence="7 8">
        <text>L-arginyl-[protein] + H2O = L-citrullyl-[protein] + NH4(+)</text>
        <dbReference type="Rhea" id="RHEA:18089"/>
        <dbReference type="Rhea" id="RHEA-COMP:10532"/>
        <dbReference type="Rhea" id="RHEA-COMP:10588"/>
        <dbReference type="ChEBI" id="CHEBI:15377"/>
        <dbReference type="ChEBI" id="CHEBI:28938"/>
        <dbReference type="ChEBI" id="CHEBI:29965"/>
        <dbReference type="ChEBI" id="CHEBI:83397"/>
        <dbReference type="EC" id="3.5.3.15"/>
    </reaction>
</comment>
<dbReference type="OMA" id="PQEVYAC"/>
<dbReference type="InterPro" id="IPR013733">
    <property type="entry name" value="Prot_Arg_deaminase_cen_dom"/>
</dbReference>
<evidence type="ECO:0000256" key="4">
    <source>
        <dbReference type="ARBA" id="ARBA00022490"/>
    </source>
</evidence>
<keyword evidence="6 8" id="KW-0106">Calcium</keyword>
<dbReference type="SUPFAM" id="SSF110083">
    <property type="entry name" value="Peptidylarginine deiminase Pad4, middle domain"/>
    <property type="match status" value="1"/>
</dbReference>
<name>A0A6P5JAX4_PHACI</name>
<evidence type="ECO:0000256" key="5">
    <source>
        <dbReference type="ARBA" id="ARBA00022801"/>
    </source>
</evidence>
<dbReference type="InterPro" id="IPR038685">
    <property type="entry name" value="PAD_N_sf"/>
</dbReference>
<dbReference type="GO" id="GO:0005634">
    <property type="term" value="C:nucleus"/>
    <property type="evidence" value="ECO:0007669"/>
    <property type="project" value="Ensembl"/>
</dbReference>
<dbReference type="InterPro" id="IPR036556">
    <property type="entry name" value="PAD_central_sf"/>
</dbReference>
<dbReference type="InterPro" id="IPR013530">
    <property type="entry name" value="PAD_C"/>
</dbReference>
<reference evidence="14" key="1">
    <citation type="submission" date="2025-08" db="UniProtKB">
        <authorList>
            <consortium name="RefSeq"/>
        </authorList>
    </citation>
    <scope>IDENTIFICATION</scope>
    <source>
        <tissue evidence="14">Spleen</tissue>
    </source>
</reference>
<feature type="active site" evidence="9">
    <location>
        <position position="472"/>
    </location>
</feature>
<evidence type="ECO:0000256" key="9">
    <source>
        <dbReference type="PIRSR" id="PIRSR001247-1"/>
    </source>
</evidence>
<evidence type="ECO:0000256" key="8">
    <source>
        <dbReference type="PIRNR" id="PIRNR001247"/>
    </source>
</evidence>
<dbReference type="GO" id="GO:0005509">
    <property type="term" value="F:calcium ion binding"/>
    <property type="evidence" value="ECO:0007669"/>
    <property type="project" value="UniProtKB-UniRule"/>
</dbReference>
<dbReference type="GO" id="GO:0140797">
    <property type="term" value="F:histone H3R17 arginine deiminase activity"/>
    <property type="evidence" value="ECO:0007669"/>
    <property type="project" value="Ensembl"/>
</dbReference>
<dbReference type="GO" id="GO:0140795">
    <property type="term" value="F:histone H3R2 arginine deiminase activity"/>
    <property type="evidence" value="ECO:0007669"/>
    <property type="project" value="Ensembl"/>
</dbReference>
<feature type="active site" evidence="9">
    <location>
        <position position="649"/>
    </location>
</feature>
<keyword evidence="4 8" id="KW-0963">Cytoplasm</keyword>
<dbReference type="GO" id="GO:0006334">
    <property type="term" value="P:nucleosome assembly"/>
    <property type="evidence" value="ECO:0007669"/>
    <property type="project" value="Ensembl"/>
</dbReference>
<dbReference type="Gene3D" id="3.75.10.10">
    <property type="entry name" value="L-arginine/glycine Amidinotransferase, Chain A"/>
    <property type="match status" value="1"/>
</dbReference>
<dbReference type="GO" id="GO:0005737">
    <property type="term" value="C:cytoplasm"/>
    <property type="evidence" value="ECO:0007669"/>
    <property type="project" value="UniProtKB-SubCell"/>
</dbReference>
<dbReference type="GO" id="GO:0140798">
    <property type="term" value="F:histone H3R26 arginine deiminase activity"/>
    <property type="evidence" value="ECO:0007669"/>
    <property type="project" value="Ensembl"/>
</dbReference>
<proteinExistence type="inferred from homology"/>
<dbReference type="SUPFAM" id="SSF55909">
    <property type="entry name" value="Pentein"/>
    <property type="match status" value="1"/>
</dbReference>
<dbReference type="InterPro" id="IPR004303">
    <property type="entry name" value="PAD"/>
</dbReference>
<dbReference type="Pfam" id="PF08527">
    <property type="entry name" value="PAD_M"/>
    <property type="match status" value="1"/>
</dbReference>
<dbReference type="PANTHER" id="PTHR10837">
    <property type="entry name" value="PEPTIDYLARGININE DEIMINASE"/>
    <property type="match status" value="1"/>
</dbReference>
<dbReference type="GO" id="GO:0043687">
    <property type="term" value="P:post-translational protein modification"/>
    <property type="evidence" value="ECO:0007669"/>
    <property type="project" value="Ensembl"/>
</dbReference>
<dbReference type="Pfam" id="PF08526">
    <property type="entry name" value="PAD_N"/>
    <property type="match status" value="1"/>
</dbReference>
<gene>
    <name evidence="14" type="primary">PADI4</name>
</gene>